<protein>
    <submittedName>
        <fullName evidence="1">Uncharacterized protein</fullName>
    </submittedName>
</protein>
<sequence>MPRLFHMEPESTLLPAVKGTTASLKEAATVQRVGQVVITSSLAGWLHKDGFRMARKQHLRPHIRLKNTNITGSGAFGLDTIITDDSATRLAAAIDSSGLSRQSIQGQYYRDAYVEERNAKTLDEEKLSNASRILLASQKTLWRDAAAIV</sequence>
<comment type="caution">
    <text evidence="1">The sequence shown here is derived from an EMBL/GenBank/DDBJ whole genome shotgun (WGS) entry which is preliminary data.</text>
</comment>
<accession>A0ABQ1B7C6</accession>
<reference evidence="1 2" key="1">
    <citation type="submission" date="2020-01" db="EMBL/GenBank/DDBJ databases">
        <title>Draft genome sequence of Aspergillus udagawae IFM 53868.</title>
        <authorList>
            <person name="Takahashi H."/>
            <person name="Yaguchi T."/>
        </authorList>
    </citation>
    <scope>NUCLEOTIDE SEQUENCE [LARGE SCALE GENOMIC DNA]</scope>
    <source>
        <strain evidence="1 2">IFM 53868</strain>
    </source>
</reference>
<evidence type="ECO:0000313" key="1">
    <source>
        <dbReference type="EMBL" id="GFF95209.1"/>
    </source>
</evidence>
<organism evidence="1 2">
    <name type="scientific">Aspergillus udagawae</name>
    <dbReference type="NCBI Taxonomy" id="91492"/>
    <lineage>
        <taxon>Eukaryota</taxon>
        <taxon>Fungi</taxon>
        <taxon>Dikarya</taxon>
        <taxon>Ascomycota</taxon>
        <taxon>Pezizomycotina</taxon>
        <taxon>Eurotiomycetes</taxon>
        <taxon>Eurotiomycetidae</taxon>
        <taxon>Eurotiales</taxon>
        <taxon>Aspergillaceae</taxon>
        <taxon>Aspergillus</taxon>
        <taxon>Aspergillus subgen. Fumigati</taxon>
    </lineage>
</organism>
<evidence type="ECO:0000313" key="2">
    <source>
        <dbReference type="Proteomes" id="UP000465266"/>
    </source>
</evidence>
<keyword evidence="2" id="KW-1185">Reference proteome</keyword>
<proteinExistence type="predicted"/>
<gene>
    <name evidence="1" type="ORF">IFM53868_07907</name>
</gene>
<dbReference type="EMBL" id="BLKG01000109">
    <property type="protein sequence ID" value="GFF95209.1"/>
    <property type="molecule type" value="Genomic_DNA"/>
</dbReference>
<name>A0ABQ1B7C6_9EURO</name>
<dbReference type="Proteomes" id="UP000465266">
    <property type="component" value="Unassembled WGS sequence"/>
</dbReference>